<evidence type="ECO:0000313" key="2">
    <source>
        <dbReference type="Proteomes" id="UP000257323"/>
    </source>
</evidence>
<reference evidence="1 2" key="1">
    <citation type="submission" date="2018-08" db="EMBL/GenBank/DDBJ databases">
        <title>Genome analysis of the thermophilic bacterium of the candidate phylum Aminicenantes from deep subsurface aquifer revealed its physiology and ecological role.</title>
        <authorList>
            <person name="Kadnikov V.V."/>
            <person name="Mardanov A.V."/>
            <person name="Beletsky A.V."/>
            <person name="Karnachuk O.V."/>
            <person name="Ravin N.V."/>
        </authorList>
    </citation>
    <scope>NUCLEOTIDE SEQUENCE [LARGE SCALE GENOMIC DNA]</scope>
    <source>
        <strain evidence="1">BY38</strain>
    </source>
</reference>
<sequence>MRKVNLAAPLLIMAAIMTVLPIILAAENQAGQSAGQAALFKIPFEFRAAGKKIPAGEYWFGFNQAGKLILRQTATGKELELQVLEKLAPPEQPAAEPRLVFDEVGDFAPSYTEYFTVYVLSEIWLSGQDGFLIHVTKSQHKEKTVNGTAAK</sequence>
<name>A0A3E2BJ85_9BACT</name>
<dbReference type="EMBL" id="QUAH01000018">
    <property type="protein sequence ID" value="RFT14809.1"/>
    <property type="molecule type" value="Genomic_DNA"/>
</dbReference>
<evidence type="ECO:0000313" key="1">
    <source>
        <dbReference type="EMBL" id="RFT14809.1"/>
    </source>
</evidence>
<gene>
    <name evidence="1" type="ORF">OP8BY_1502</name>
</gene>
<protein>
    <submittedName>
        <fullName evidence="1">Uncharacterized protein</fullName>
    </submittedName>
</protein>
<organism evidence="1 2">
    <name type="scientific">Candidatus Saccharicenans subterraneus</name>
    <dbReference type="NCBI Taxonomy" id="2508984"/>
    <lineage>
        <taxon>Bacteria</taxon>
        <taxon>Candidatus Aminicenantota</taxon>
        <taxon>Candidatus Aminicenantia</taxon>
        <taxon>Candidatus Aminicenantales</taxon>
        <taxon>Candidatus Saccharicenantaceae</taxon>
        <taxon>Candidatus Saccharicenans</taxon>
    </lineage>
</organism>
<dbReference type="AlphaFoldDB" id="A0A3E2BJ85"/>
<proteinExistence type="predicted"/>
<accession>A0A3E2BJ85</accession>
<comment type="caution">
    <text evidence="1">The sequence shown here is derived from an EMBL/GenBank/DDBJ whole genome shotgun (WGS) entry which is preliminary data.</text>
</comment>
<dbReference type="Proteomes" id="UP000257323">
    <property type="component" value="Unassembled WGS sequence"/>
</dbReference>